<evidence type="ECO:0000313" key="2">
    <source>
        <dbReference type="Proteomes" id="UP001224122"/>
    </source>
</evidence>
<name>A0ABT9Y0G6_9BACI</name>
<organism evidence="1 2">
    <name type="scientific">Neobacillus ginsengisoli</name>
    <dbReference type="NCBI Taxonomy" id="904295"/>
    <lineage>
        <taxon>Bacteria</taxon>
        <taxon>Bacillati</taxon>
        <taxon>Bacillota</taxon>
        <taxon>Bacilli</taxon>
        <taxon>Bacillales</taxon>
        <taxon>Bacillaceae</taxon>
        <taxon>Neobacillus</taxon>
    </lineage>
</organism>
<comment type="caution">
    <text evidence="1">The sequence shown here is derived from an EMBL/GenBank/DDBJ whole genome shotgun (WGS) entry which is preliminary data.</text>
</comment>
<accession>A0ABT9Y0G6</accession>
<dbReference type="RefSeq" id="WP_307412524.1">
    <property type="nucleotide sequence ID" value="NZ_JAUSTW010000009.1"/>
</dbReference>
<sequence>MGIFINDIDHPDVYKNTEKIHEPNQVFSRQDYLTELINEQQKSNAMLRKSFAELSLRSIQQEETQINHWNQVDHQLNDLKTSNLQQKEVENTIIQFMQTISEKNYNLQAFLENEALLKKDITEKIDCLNDINKEIAERLEKNEVAHHQLVLQMNEQLALQKEVTEKMTKQEDFQDGMLLRMDNQEALIDKISRQLNHIRSNLFERTNYLATKIDDGYKITSSYIYKLMTGSEQPLTFLLMNNKKEESQKHTD</sequence>
<dbReference type="EMBL" id="JAUSTW010000009">
    <property type="protein sequence ID" value="MDQ0201321.1"/>
    <property type="molecule type" value="Genomic_DNA"/>
</dbReference>
<keyword evidence="2" id="KW-1185">Reference proteome</keyword>
<keyword evidence="1" id="KW-0282">Flagellum</keyword>
<proteinExistence type="predicted"/>
<evidence type="ECO:0000313" key="1">
    <source>
        <dbReference type="EMBL" id="MDQ0201321.1"/>
    </source>
</evidence>
<keyword evidence="1" id="KW-0969">Cilium</keyword>
<protein>
    <submittedName>
        <fullName evidence="1">Flagellar biosynthesis GTPase FlhF</fullName>
    </submittedName>
</protein>
<gene>
    <name evidence="1" type="ORF">J2S10_004527</name>
</gene>
<dbReference type="Proteomes" id="UP001224122">
    <property type="component" value="Unassembled WGS sequence"/>
</dbReference>
<reference evidence="1 2" key="1">
    <citation type="submission" date="2023-07" db="EMBL/GenBank/DDBJ databases">
        <title>Genomic Encyclopedia of Type Strains, Phase IV (KMG-IV): sequencing the most valuable type-strain genomes for metagenomic binning, comparative biology and taxonomic classification.</title>
        <authorList>
            <person name="Goeker M."/>
        </authorList>
    </citation>
    <scope>NUCLEOTIDE SEQUENCE [LARGE SCALE GENOMIC DNA]</scope>
    <source>
        <strain evidence="1 2">DSM 27594</strain>
    </source>
</reference>
<keyword evidence="1" id="KW-0966">Cell projection</keyword>